<dbReference type="FunFam" id="3.30.470.10:FF:000002">
    <property type="entry name" value="Branched-chain-amino-acid aminotransferase"/>
    <property type="match status" value="1"/>
</dbReference>
<dbReference type="Gene3D" id="3.30.470.10">
    <property type="match status" value="1"/>
</dbReference>
<dbReference type="PANTHER" id="PTHR11825">
    <property type="entry name" value="SUBGROUP IIII AMINOTRANSFERASE"/>
    <property type="match status" value="1"/>
</dbReference>
<protein>
    <recommendedName>
        <fullName evidence="11">Branched-chain-amino-acid aminotransferase</fullName>
        <ecNumber evidence="11">2.6.1.42</ecNumber>
    </recommendedName>
</protein>
<keyword evidence="5 11" id="KW-0808">Transferase</keyword>
<dbReference type="GO" id="GO:0005739">
    <property type="term" value="C:mitochondrion"/>
    <property type="evidence" value="ECO:0007669"/>
    <property type="project" value="TreeGrafter"/>
</dbReference>
<evidence type="ECO:0000256" key="10">
    <source>
        <dbReference type="RuleBase" id="RU004516"/>
    </source>
</evidence>
<evidence type="ECO:0000313" key="13">
    <source>
        <dbReference type="Proteomes" id="UP001152759"/>
    </source>
</evidence>
<dbReference type="Proteomes" id="UP001152759">
    <property type="component" value="Chromosome 7"/>
</dbReference>
<dbReference type="GO" id="GO:0009099">
    <property type="term" value="P:L-valine biosynthetic process"/>
    <property type="evidence" value="ECO:0007669"/>
    <property type="project" value="TreeGrafter"/>
</dbReference>
<evidence type="ECO:0000256" key="5">
    <source>
        <dbReference type="ARBA" id="ARBA00022679"/>
    </source>
</evidence>
<organism evidence="12 13">
    <name type="scientific">Bemisia tabaci</name>
    <name type="common">Sweetpotato whitefly</name>
    <name type="synonym">Aleurodes tabaci</name>
    <dbReference type="NCBI Taxonomy" id="7038"/>
    <lineage>
        <taxon>Eukaryota</taxon>
        <taxon>Metazoa</taxon>
        <taxon>Ecdysozoa</taxon>
        <taxon>Arthropoda</taxon>
        <taxon>Hexapoda</taxon>
        <taxon>Insecta</taxon>
        <taxon>Pterygota</taxon>
        <taxon>Neoptera</taxon>
        <taxon>Paraneoptera</taxon>
        <taxon>Hemiptera</taxon>
        <taxon>Sternorrhyncha</taxon>
        <taxon>Aleyrodoidea</taxon>
        <taxon>Aleyrodidae</taxon>
        <taxon>Aleyrodinae</taxon>
        <taxon>Bemisia</taxon>
    </lineage>
</organism>
<reference evidence="12" key="1">
    <citation type="submission" date="2021-12" db="EMBL/GenBank/DDBJ databases">
        <authorList>
            <person name="King R."/>
        </authorList>
    </citation>
    <scope>NUCLEOTIDE SEQUENCE</scope>
</reference>
<dbReference type="OrthoDB" id="1732691at2759"/>
<dbReference type="PROSITE" id="PS00770">
    <property type="entry name" value="AA_TRANSFER_CLASS_4"/>
    <property type="match status" value="1"/>
</dbReference>
<evidence type="ECO:0000313" key="12">
    <source>
        <dbReference type="EMBL" id="CAH0393194.1"/>
    </source>
</evidence>
<dbReference type="Pfam" id="PF01063">
    <property type="entry name" value="Aminotran_4"/>
    <property type="match status" value="1"/>
</dbReference>
<dbReference type="NCBIfam" id="TIGR01123">
    <property type="entry name" value="ilvE_II"/>
    <property type="match status" value="1"/>
</dbReference>
<dbReference type="EMBL" id="OU963868">
    <property type="protein sequence ID" value="CAH0393194.1"/>
    <property type="molecule type" value="Genomic_DNA"/>
</dbReference>
<comment type="catalytic activity">
    <reaction evidence="11">
        <text>L-isoleucine + 2-oxoglutarate = (S)-3-methyl-2-oxopentanoate + L-glutamate</text>
        <dbReference type="Rhea" id="RHEA:24801"/>
        <dbReference type="ChEBI" id="CHEBI:16810"/>
        <dbReference type="ChEBI" id="CHEBI:29985"/>
        <dbReference type="ChEBI" id="CHEBI:35146"/>
        <dbReference type="ChEBI" id="CHEBI:58045"/>
        <dbReference type="EC" id="2.6.1.42"/>
    </reaction>
</comment>
<evidence type="ECO:0000256" key="9">
    <source>
        <dbReference type="RuleBase" id="RU004106"/>
    </source>
</evidence>
<evidence type="ECO:0000256" key="6">
    <source>
        <dbReference type="ARBA" id="ARBA00022898"/>
    </source>
</evidence>
<keyword evidence="6 10" id="KW-0663">Pyridoxal phosphate</keyword>
<dbReference type="InterPro" id="IPR043131">
    <property type="entry name" value="BCAT-like_N"/>
</dbReference>
<dbReference type="Gene3D" id="3.20.10.10">
    <property type="entry name" value="D-amino Acid Aminotransferase, subunit A, domain 2"/>
    <property type="match status" value="1"/>
</dbReference>
<dbReference type="InterPro" id="IPR033939">
    <property type="entry name" value="BCAT_family"/>
</dbReference>
<comment type="catalytic activity">
    <reaction evidence="11">
        <text>L-valine + 2-oxoglutarate = 3-methyl-2-oxobutanoate + L-glutamate</text>
        <dbReference type="Rhea" id="RHEA:24813"/>
        <dbReference type="ChEBI" id="CHEBI:11851"/>
        <dbReference type="ChEBI" id="CHEBI:16810"/>
        <dbReference type="ChEBI" id="CHEBI:29985"/>
        <dbReference type="ChEBI" id="CHEBI:57762"/>
        <dbReference type="EC" id="2.6.1.42"/>
    </reaction>
</comment>
<dbReference type="SUPFAM" id="SSF56752">
    <property type="entry name" value="D-aminoacid aminotransferase-like PLP-dependent enzymes"/>
    <property type="match status" value="1"/>
</dbReference>
<keyword evidence="3 11" id="KW-0032">Aminotransferase</keyword>
<keyword evidence="7 11" id="KW-0100">Branched-chain amino acid biosynthesis</keyword>
<name>A0A9P0F5K8_BEMTA</name>
<dbReference type="CDD" id="cd01557">
    <property type="entry name" value="BCAT_beta_family"/>
    <property type="match status" value="1"/>
</dbReference>
<evidence type="ECO:0000256" key="11">
    <source>
        <dbReference type="RuleBase" id="RU004517"/>
    </source>
</evidence>
<accession>A0A9P0F5K8</accession>
<evidence type="ECO:0000256" key="4">
    <source>
        <dbReference type="ARBA" id="ARBA00022605"/>
    </source>
</evidence>
<dbReference type="InterPro" id="IPR036038">
    <property type="entry name" value="Aminotransferase-like"/>
</dbReference>
<evidence type="ECO:0000256" key="3">
    <source>
        <dbReference type="ARBA" id="ARBA00022576"/>
    </source>
</evidence>
<comment type="cofactor">
    <cofactor evidence="1 10">
        <name>pyridoxal 5'-phosphate</name>
        <dbReference type="ChEBI" id="CHEBI:597326"/>
    </cofactor>
</comment>
<dbReference type="InterPro" id="IPR043132">
    <property type="entry name" value="BCAT-like_C"/>
</dbReference>
<gene>
    <name evidence="12" type="ORF">BEMITA_LOCUS11621</name>
</gene>
<keyword evidence="13" id="KW-1185">Reference proteome</keyword>
<dbReference type="GO" id="GO:0004084">
    <property type="term" value="F:branched-chain-amino-acid transaminase activity"/>
    <property type="evidence" value="ECO:0007669"/>
    <property type="project" value="UniProtKB-EC"/>
</dbReference>
<dbReference type="AlphaFoldDB" id="A0A9P0F5K8"/>
<evidence type="ECO:0000256" key="2">
    <source>
        <dbReference type="ARBA" id="ARBA00009320"/>
    </source>
</evidence>
<dbReference type="NCBIfam" id="NF009897">
    <property type="entry name" value="PRK13357.1"/>
    <property type="match status" value="1"/>
</dbReference>
<evidence type="ECO:0000256" key="7">
    <source>
        <dbReference type="ARBA" id="ARBA00023304"/>
    </source>
</evidence>
<evidence type="ECO:0000256" key="1">
    <source>
        <dbReference type="ARBA" id="ARBA00001933"/>
    </source>
</evidence>
<dbReference type="PANTHER" id="PTHR11825:SF44">
    <property type="entry name" value="BRANCHED-CHAIN-AMINO-ACID AMINOTRANSFERASE"/>
    <property type="match status" value="1"/>
</dbReference>
<dbReference type="InterPro" id="IPR001544">
    <property type="entry name" value="Aminotrans_IV"/>
</dbReference>
<feature type="modified residue" description="N6-(pyridoxal phosphate)lysine" evidence="8">
    <location>
        <position position="207"/>
    </location>
</feature>
<dbReference type="EC" id="2.6.1.42" evidence="11"/>
<dbReference type="PIRSF" id="PIRSF006468">
    <property type="entry name" value="BCAT1"/>
    <property type="match status" value="1"/>
</dbReference>
<keyword evidence="4 11" id="KW-0028">Amino-acid biosynthesis</keyword>
<evidence type="ECO:0000256" key="8">
    <source>
        <dbReference type="PIRSR" id="PIRSR006468-1"/>
    </source>
</evidence>
<sequence>MAFDLERPFKFSETSVRQCLPSQLKPKPPVSELGFGTQFTDHMLRVEYDVDKGGWQSPLIVPLEPLTLHPAAKGLHYALQLFEGMKAYRGVDGRIRVFRPDLNMARMNNSALRISLPQFDGEELLKCIKKLVSLDREWVPISETASLYIRPTLVATDPVLGVNAPSSALLYVILSPVGPYFQTMKALTLLAEPNYVRAWPGGSGSTKVGANYGPTIYVQSVAKEVGAHQILWLFGENHAVTEAGAMNVFCVFINDKGRIELSTPPLNGLILPGVTRASILDLAREWNEFDVSERFLTMSDIVKLRSENRLLEFFGSGTAVLVNPVERLIYNNQVIDIPTMDQPDPIFLRLLRTLTDIQYGRLKHPWAEEID</sequence>
<proteinExistence type="inferred from homology"/>
<dbReference type="GO" id="GO:0009098">
    <property type="term" value="P:L-leucine biosynthetic process"/>
    <property type="evidence" value="ECO:0007669"/>
    <property type="project" value="TreeGrafter"/>
</dbReference>
<dbReference type="InterPro" id="IPR018300">
    <property type="entry name" value="Aminotrans_IV_CS"/>
</dbReference>
<comment type="catalytic activity">
    <reaction evidence="11">
        <text>L-leucine + 2-oxoglutarate = 4-methyl-2-oxopentanoate + L-glutamate</text>
        <dbReference type="Rhea" id="RHEA:18321"/>
        <dbReference type="ChEBI" id="CHEBI:16810"/>
        <dbReference type="ChEBI" id="CHEBI:17865"/>
        <dbReference type="ChEBI" id="CHEBI:29985"/>
        <dbReference type="ChEBI" id="CHEBI:57427"/>
        <dbReference type="EC" id="2.6.1.42"/>
    </reaction>
</comment>
<dbReference type="InterPro" id="IPR005786">
    <property type="entry name" value="B_amino_transII"/>
</dbReference>
<comment type="similarity">
    <text evidence="2 9">Belongs to the class-IV pyridoxal-phosphate-dependent aminotransferase family.</text>
</comment>